<dbReference type="EMBL" id="JAQQWI010000022">
    <property type="protein sequence ID" value="KAK7996087.1"/>
    <property type="molecule type" value="Genomic_DNA"/>
</dbReference>
<dbReference type="Proteomes" id="UP001396898">
    <property type="component" value="Unassembled WGS sequence"/>
</dbReference>
<name>A0ABR1R1Z8_9PEZI</name>
<feature type="compositionally biased region" description="Polar residues" evidence="1">
    <location>
        <begin position="191"/>
        <end position="204"/>
    </location>
</feature>
<feature type="compositionally biased region" description="Polar residues" evidence="1">
    <location>
        <begin position="129"/>
        <end position="150"/>
    </location>
</feature>
<feature type="compositionally biased region" description="Basic and acidic residues" evidence="1">
    <location>
        <begin position="370"/>
        <end position="386"/>
    </location>
</feature>
<feature type="compositionally biased region" description="Polar residues" evidence="1">
    <location>
        <begin position="37"/>
        <end position="47"/>
    </location>
</feature>
<feature type="compositionally biased region" description="Low complexity" evidence="1">
    <location>
        <begin position="357"/>
        <end position="366"/>
    </location>
</feature>
<evidence type="ECO:0000313" key="2">
    <source>
        <dbReference type="EMBL" id="KAK7996087.1"/>
    </source>
</evidence>
<evidence type="ECO:0000313" key="3">
    <source>
        <dbReference type="Proteomes" id="UP001396898"/>
    </source>
</evidence>
<evidence type="ECO:0000256" key="1">
    <source>
        <dbReference type="SAM" id="MobiDB-lite"/>
    </source>
</evidence>
<feature type="compositionally biased region" description="Polar residues" evidence="1">
    <location>
        <begin position="276"/>
        <end position="289"/>
    </location>
</feature>
<feature type="compositionally biased region" description="Basic residues" evidence="1">
    <location>
        <begin position="66"/>
        <end position="76"/>
    </location>
</feature>
<dbReference type="InterPro" id="IPR028322">
    <property type="entry name" value="PNRC-like_rgn"/>
</dbReference>
<feature type="compositionally biased region" description="Polar residues" evidence="1">
    <location>
        <begin position="77"/>
        <end position="91"/>
    </location>
</feature>
<comment type="caution">
    <text evidence="2">The sequence shown here is derived from an EMBL/GenBank/DDBJ whole genome shotgun (WGS) entry which is preliminary data.</text>
</comment>
<evidence type="ECO:0008006" key="4">
    <source>
        <dbReference type="Google" id="ProtNLM"/>
    </source>
</evidence>
<dbReference type="Pfam" id="PF15365">
    <property type="entry name" value="PNRC"/>
    <property type="match status" value="1"/>
</dbReference>
<proteinExistence type="predicted"/>
<sequence>MHSSPHPKNTPGRRRPGRNGNNQKNYASENDAASYRQAYSDSPSTPQRLAVGDGLAVPNSHTTSQKQRKHSHKGRNKNGSASPNLAHSNSAKQERQSPSFPPSQIPAFAGATFHHSPAPSALPIPSFLARTTSAPDSPSQKKPTTTGPSQEPSPPTTDSEEDGLGSPLAPVPRKEESPLEIFFKAQRAEKSGSTARRASSSNITAIPPGPFSPPHDSPKECQTVPRAAALPPQKRPTVARAPSSGISSTELDGTPGKSLGPAFSTPYSERIKAVRPSNNYGQASPNNARNLDADRSDALKRYLFSGGNGAMQQPQTPPRQQPTSAGAAQPPPKLPRGMFPASVLNGGGGVKAQQVQSPPSSNSPSSEQMRFMEDSLRRVLKLDSAA</sequence>
<feature type="compositionally biased region" description="Basic and acidic residues" evidence="1">
    <location>
        <begin position="291"/>
        <end position="300"/>
    </location>
</feature>
<gene>
    <name evidence="2" type="ORF">PG991_015554</name>
</gene>
<accession>A0ABR1R1Z8</accession>
<feature type="region of interest" description="Disordered" evidence="1">
    <location>
        <begin position="1"/>
        <end position="386"/>
    </location>
</feature>
<reference evidence="2 3" key="1">
    <citation type="submission" date="2023-01" db="EMBL/GenBank/DDBJ databases">
        <title>Analysis of 21 Apiospora genomes using comparative genomics revels a genus with tremendous synthesis potential of carbohydrate active enzymes and secondary metabolites.</title>
        <authorList>
            <person name="Sorensen T."/>
        </authorList>
    </citation>
    <scope>NUCLEOTIDE SEQUENCE [LARGE SCALE GENOMIC DNA]</scope>
    <source>
        <strain evidence="2 3">CBS 20057</strain>
    </source>
</reference>
<keyword evidence="3" id="KW-1185">Reference proteome</keyword>
<protein>
    <recommendedName>
        <fullName evidence="4">Proteophosphoglycan 5</fullName>
    </recommendedName>
</protein>
<organism evidence="2 3">
    <name type="scientific">Apiospora marii</name>
    <dbReference type="NCBI Taxonomy" id="335849"/>
    <lineage>
        <taxon>Eukaryota</taxon>
        <taxon>Fungi</taxon>
        <taxon>Dikarya</taxon>
        <taxon>Ascomycota</taxon>
        <taxon>Pezizomycotina</taxon>
        <taxon>Sordariomycetes</taxon>
        <taxon>Xylariomycetidae</taxon>
        <taxon>Amphisphaeriales</taxon>
        <taxon>Apiosporaceae</taxon>
        <taxon>Apiospora</taxon>
    </lineage>
</organism>